<evidence type="ECO:0000256" key="10">
    <source>
        <dbReference type="ARBA" id="ARBA00034074"/>
    </source>
</evidence>
<dbReference type="OrthoDB" id="1069523at2759"/>
<keyword evidence="7 13" id="KW-0378">Hydrolase</keyword>
<evidence type="ECO:0000256" key="11">
    <source>
        <dbReference type="ARBA" id="ARBA00083621"/>
    </source>
</evidence>
<feature type="chain" id="PRO_5023841112" description="endo-polygalacturonase" evidence="14">
    <location>
        <begin position="23"/>
        <end position="432"/>
    </location>
</feature>
<dbReference type="FunFam" id="2.160.20.10:FF:000028">
    <property type="entry name" value="Polygalacturonase QRT2"/>
    <property type="match status" value="1"/>
</dbReference>
<evidence type="ECO:0000313" key="16">
    <source>
        <dbReference type="Proteomes" id="UP000325577"/>
    </source>
</evidence>
<keyword evidence="6 14" id="KW-0732">Signal</keyword>
<dbReference type="Pfam" id="PF00295">
    <property type="entry name" value="Glyco_hydro_28"/>
    <property type="match status" value="1"/>
</dbReference>
<feature type="active site" evidence="12">
    <location>
        <position position="282"/>
    </location>
</feature>
<keyword evidence="9" id="KW-0961">Cell wall biogenesis/degradation</keyword>
<comment type="subcellular location">
    <subcellularLocation>
        <location evidence="1">Secreted</location>
        <location evidence="1">Cell wall</location>
    </subcellularLocation>
</comment>
<dbReference type="GO" id="GO:0004650">
    <property type="term" value="F:polygalacturonase activity"/>
    <property type="evidence" value="ECO:0007669"/>
    <property type="project" value="UniProtKB-EC"/>
</dbReference>
<gene>
    <name evidence="15" type="ORF">F0562_014495</name>
</gene>
<dbReference type="GO" id="GO:0009901">
    <property type="term" value="P:anther dehiscence"/>
    <property type="evidence" value="ECO:0007669"/>
    <property type="project" value="UniProtKB-ARBA"/>
</dbReference>
<dbReference type="InterPro" id="IPR006626">
    <property type="entry name" value="PbH1"/>
</dbReference>
<dbReference type="Proteomes" id="UP000325577">
    <property type="component" value="Linkage Group LG6"/>
</dbReference>
<dbReference type="PANTHER" id="PTHR31375">
    <property type="match status" value="1"/>
</dbReference>
<comment type="similarity">
    <text evidence="2 13">Belongs to the glycosyl hydrolase 28 family.</text>
</comment>
<keyword evidence="8 13" id="KW-0326">Glycosidase</keyword>
<dbReference type="GO" id="GO:0010047">
    <property type="term" value="P:fruit dehiscence"/>
    <property type="evidence" value="ECO:0007669"/>
    <property type="project" value="UniProtKB-ARBA"/>
</dbReference>
<dbReference type="AlphaFoldDB" id="A0A5J4ZR97"/>
<dbReference type="PROSITE" id="PS00502">
    <property type="entry name" value="POLYGALACTURONASE"/>
    <property type="match status" value="1"/>
</dbReference>
<dbReference type="GO" id="GO:0005975">
    <property type="term" value="P:carbohydrate metabolic process"/>
    <property type="evidence" value="ECO:0007669"/>
    <property type="project" value="InterPro"/>
</dbReference>
<protein>
    <recommendedName>
        <fullName evidence="3">endo-polygalacturonase</fullName>
        <ecNumber evidence="3">3.2.1.15</ecNumber>
    </recommendedName>
    <alternativeName>
        <fullName evidence="11">Pectinase</fullName>
    </alternativeName>
</protein>
<keyword evidence="4" id="KW-0134">Cell wall</keyword>
<evidence type="ECO:0000256" key="5">
    <source>
        <dbReference type="ARBA" id="ARBA00022525"/>
    </source>
</evidence>
<evidence type="ECO:0000256" key="2">
    <source>
        <dbReference type="ARBA" id="ARBA00008834"/>
    </source>
</evidence>
<evidence type="ECO:0000256" key="12">
    <source>
        <dbReference type="PROSITE-ProRule" id="PRU10052"/>
    </source>
</evidence>
<evidence type="ECO:0000256" key="14">
    <source>
        <dbReference type="SAM" id="SignalP"/>
    </source>
</evidence>
<dbReference type="EC" id="3.2.1.15" evidence="3"/>
<dbReference type="GO" id="GO:0009830">
    <property type="term" value="P:cell wall modification involved in abscission"/>
    <property type="evidence" value="ECO:0007669"/>
    <property type="project" value="UniProtKB-ARBA"/>
</dbReference>
<dbReference type="InterPro" id="IPR012334">
    <property type="entry name" value="Pectin_lyas_fold"/>
</dbReference>
<dbReference type="InterPro" id="IPR000743">
    <property type="entry name" value="Glyco_hydro_28"/>
</dbReference>
<keyword evidence="16" id="KW-1185">Reference proteome</keyword>
<keyword evidence="5" id="KW-0964">Secreted</keyword>
<evidence type="ECO:0000256" key="4">
    <source>
        <dbReference type="ARBA" id="ARBA00022512"/>
    </source>
</evidence>
<dbReference type="InterPro" id="IPR011050">
    <property type="entry name" value="Pectin_lyase_fold/virulence"/>
</dbReference>
<evidence type="ECO:0000256" key="13">
    <source>
        <dbReference type="RuleBase" id="RU361169"/>
    </source>
</evidence>
<evidence type="ECO:0000256" key="3">
    <source>
        <dbReference type="ARBA" id="ARBA00012736"/>
    </source>
</evidence>
<evidence type="ECO:0000256" key="9">
    <source>
        <dbReference type="ARBA" id="ARBA00023316"/>
    </source>
</evidence>
<organism evidence="15 16">
    <name type="scientific">Nyssa sinensis</name>
    <dbReference type="NCBI Taxonomy" id="561372"/>
    <lineage>
        <taxon>Eukaryota</taxon>
        <taxon>Viridiplantae</taxon>
        <taxon>Streptophyta</taxon>
        <taxon>Embryophyta</taxon>
        <taxon>Tracheophyta</taxon>
        <taxon>Spermatophyta</taxon>
        <taxon>Magnoliopsida</taxon>
        <taxon>eudicotyledons</taxon>
        <taxon>Gunneridae</taxon>
        <taxon>Pentapetalae</taxon>
        <taxon>asterids</taxon>
        <taxon>Cornales</taxon>
        <taxon>Nyssaceae</taxon>
        <taxon>Nyssa</taxon>
    </lineage>
</organism>
<dbReference type="EMBL" id="CM018049">
    <property type="protein sequence ID" value="KAA8520238.1"/>
    <property type="molecule type" value="Genomic_DNA"/>
</dbReference>
<reference evidence="15 16" key="1">
    <citation type="submission" date="2019-09" db="EMBL/GenBank/DDBJ databases">
        <title>A chromosome-level genome assembly of the Chinese tupelo Nyssa sinensis.</title>
        <authorList>
            <person name="Yang X."/>
            <person name="Kang M."/>
            <person name="Yang Y."/>
            <person name="Xiong H."/>
            <person name="Wang M."/>
            <person name="Zhang Z."/>
            <person name="Wang Z."/>
            <person name="Wu H."/>
            <person name="Ma T."/>
            <person name="Liu J."/>
            <person name="Xi Z."/>
        </authorList>
    </citation>
    <scope>NUCLEOTIDE SEQUENCE [LARGE SCALE GENOMIC DNA]</scope>
    <source>
        <strain evidence="15">J267</strain>
        <tissue evidence="15">Leaf</tissue>
    </source>
</reference>
<dbReference type="SMART" id="SM00710">
    <property type="entry name" value="PbH1"/>
    <property type="match status" value="5"/>
</dbReference>
<dbReference type="Gene3D" id="2.160.20.10">
    <property type="entry name" value="Single-stranded right-handed beta-helix, Pectin lyase-like"/>
    <property type="match status" value="1"/>
</dbReference>
<evidence type="ECO:0000256" key="6">
    <source>
        <dbReference type="ARBA" id="ARBA00022729"/>
    </source>
</evidence>
<evidence type="ECO:0000313" key="15">
    <source>
        <dbReference type="EMBL" id="KAA8520238.1"/>
    </source>
</evidence>
<feature type="signal peptide" evidence="14">
    <location>
        <begin position="1"/>
        <end position="22"/>
    </location>
</feature>
<accession>A0A5J4ZR97</accession>
<evidence type="ECO:0000256" key="1">
    <source>
        <dbReference type="ARBA" id="ARBA00004191"/>
    </source>
</evidence>
<name>A0A5J4ZR97_9ASTE</name>
<evidence type="ECO:0000256" key="7">
    <source>
        <dbReference type="ARBA" id="ARBA00022801"/>
    </source>
</evidence>
<comment type="catalytic activity">
    <reaction evidence="10">
        <text>(1,4-alpha-D-galacturonosyl)n+m + H2O = (1,4-alpha-D-galacturonosyl)n + (1,4-alpha-D-galacturonosyl)m.</text>
        <dbReference type="EC" id="3.2.1.15"/>
    </reaction>
</comment>
<dbReference type="SUPFAM" id="SSF51126">
    <property type="entry name" value="Pectin lyase-like"/>
    <property type="match status" value="1"/>
</dbReference>
<evidence type="ECO:0000256" key="8">
    <source>
        <dbReference type="ARBA" id="ARBA00023295"/>
    </source>
</evidence>
<sequence>MFQIIHFVPLFIILVSFPSCFSSSQEVSLSSNLDSKPIFKSLIQYENGKLTRLVQVGVSSSAPKMVNVDDFGAKGDGTDDSEAFKKAWKKACSSKRGVLVVPRNRIYHLKPITFSGPCKSALTMKIYGTIKASSHPSDYEKDRRHWIIFDNLQNFVVEGGGTINGNGRIWWENSCKIDKSLPCQDAPTAITFYESSNLRVANLRIKNSQKMHLTFQKCINVQALNLIVTAPEKSPNTDGIHVTGTQNIQIMNSLIRTGDDCISIVSGSKNVKVMDITCGPGHGISIGSLGAGNSEAQVSNVLVNRVRLSGTTNGVRIKTWQGGSGYAKNIIFQNVVMHNVSNPIIIDQNYCDQTKPCPEQASAVQVNNVVYKNIKGTSDSEVAIKFDCGKSFPCEAIVLQDINLIREEGGNAKASCANIYLSSRGRVSPHCP</sequence>
<proteinExistence type="inferred from homology"/>